<name>A0A6J5LFS5_9CAUD</name>
<accession>A0A6J5LFS5</accession>
<sequence length="95" mass="10401">MAKAIIQAITKDDIDNLGVLLADISRLTKQADEIKTRLKAGGLDSYDGEVFRAVVVKQDRTSYDPRKVEALLGDLITQVEQVSKVTSVKVTARKA</sequence>
<dbReference type="EMBL" id="LR796244">
    <property type="protein sequence ID" value="CAB4130499.1"/>
    <property type="molecule type" value="Genomic_DNA"/>
</dbReference>
<reference evidence="1" key="1">
    <citation type="submission" date="2020-04" db="EMBL/GenBank/DDBJ databases">
        <authorList>
            <person name="Chiriac C."/>
            <person name="Salcher M."/>
            <person name="Ghai R."/>
            <person name="Kavagutti S V."/>
        </authorList>
    </citation>
    <scope>NUCLEOTIDE SEQUENCE</scope>
</reference>
<organism evidence="1">
    <name type="scientific">uncultured Caudovirales phage</name>
    <dbReference type="NCBI Taxonomy" id="2100421"/>
    <lineage>
        <taxon>Viruses</taxon>
        <taxon>Duplodnaviria</taxon>
        <taxon>Heunggongvirae</taxon>
        <taxon>Uroviricota</taxon>
        <taxon>Caudoviricetes</taxon>
        <taxon>Peduoviridae</taxon>
        <taxon>Maltschvirus</taxon>
        <taxon>Maltschvirus maltsch</taxon>
    </lineage>
</organism>
<evidence type="ECO:0000313" key="1">
    <source>
        <dbReference type="EMBL" id="CAB4130499.1"/>
    </source>
</evidence>
<protein>
    <submittedName>
        <fullName evidence="1">Uncharacterized protein</fullName>
    </submittedName>
</protein>
<proteinExistence type="predicted"/>
<gene>
    <name evidence="1" type="ORF">UFOVP123_5</name>
</gene>